<name>A0ABT1SGB7_9FIRM</name>
<sequence length="49" mass="5888">MDKDKMLETFKQHIRNKSTDKLIEDLQEYNIETFRDTPESVGTVEIRED</sequence>
<protein>
    <submittedName>
        <fullName evidence="1">Uncharacterized protein</fullName>
    </submittedName>
</protein>
<keyword evidence="2" id="KW-1185">Reference proteome</keyword>
<accession>A0ABT1SGB7</accession>
<dbReference type="EMBL" id="JANGAC010000017">
    <property type="protein sequence ID" value="MCQ4924962.1"/>
    <property type="molecule type" value="Genomic_DNA"/>
</dbReference>
<dbReference type="Proteomes" id="UP001524478">
    <property type="component" value="Unassembled WGS sequence"/>
</dbReference>
<comment type="caution">
    <text evidence="1">The sequence shown here is derived from an EMBL/GenBank/DDBJ whole genome shotgun (WGS) entry which is preliminary data.</text>
</comment>
<reference evidence="1 2" key="1">
    <citation type="submission" date="2022-06" db="EMBL/GenBank/DDBJ databases">
        <title>Isolation of gut microbiota from human fecal samples.</title>
        <authorList>
            <person name="Pamer E.G."/>
            <person name="Barat B."/>
            <person name="Waligurski E."/>
            <person name="Medina S."/>
            <person name="Paddock L."/>
            <person name="Mostad J."/>
        </authorList>
    </citation>
    <scope>NUCLEOTIDE SEQUENCE [LARGE SCALE GENOMIC DNA]</scope>
    <source>
        <strain evidence="1 2">DFI.7.95</strain>
    </source>
</reference>
<dbReference type="RefSeq" id="WP_256312553.1">
    <property type="nucleotide sequence ID" value="NZ_JANGAC010000017.1"/>
</dbReference>
<organism evidence="1 2">
    <name type="scientific">Tissierella carlieri</name>
    <dbReference type="NCBI Taxonomy" id="689904"/>
    <lineage>
        <taxon>Bacteria</taxon>
        <taxon>Bacillati</taxon>
        <taxon>Bacillota</taxon>
        <taxon>Tissierellia</taxon>
        <taxon>Tissierellales</taxon>
        <taxon>Tissierellaceae</taxon>
        <taxon>Tissierella</taxon>
    </lineage>
</organism>
<proteinExistence type="predicted"/>
<gene>
    <name evidence="1" type="ORF">NE686_17815</name>
</gene>
<evidence type="ECO:0000313" key="1">
    <source>
        <dbReference type="EMBL" id="MCQ4924962.1"/>
    </source>
</evidence>
<evidence type="ECO:0000313" key="2">
    <source>
        <dbReference type="Proteomes" id="UP001524478"/>
    </source>
</evidence>